<reference evidence="3 4" key="1">
    <citation type="submission" date="2016-09" db="EMBL/GenBank/DDBJ databases">
        <title>Genome-resolved meta-omics ties microbial dynamics to process performance in biotechnology for thiocyanate degradation.</title>
        <authorList>
            <person name="Kantor R.S."/>
            <person name="Huddy R.J."/>
            <person name="Iyer R."/>
            <person name="Thomas B.C."/>
            <person name="Brown C.T."/>
            <person name="Anantharaman K."/>
            <person name="Tringe S."/>
            <person name="Hettich R.L."/>
            <person name="Harrison S.T."/>
            <person name="Banfield J.F."/>
        </authorList>
    </citation>
    <scope>NUCLEOTIDE SEQUENCE [LARGE SCALE GENOMIC DNA]</scope>
    <source>
        <strain evidence="3">59-99</strain>
    </source>
</reference>
<feature type="region of interest" description="Disordered" evidence="2">
    <location>
        <begin position="189"/>
        <end position="219"/>
    </location>
</feature>
<dbReference type="GO" id="GO:0016787">
    <property type="term" value="F:hydrolase activity"/>
    <property type="evidence" value="ECO:0007669"/>
    <property type="project" value="UniProtKB-KW"/>
</dbReference>
<evidence type="ECO:0000256" key="2">
    <source>
        <dbReference type="SAM" id="MobiDB-lite"/>
    </source>
</evidence>
<dbReference type="EMBL" id="MKVH01000003">
    <property type="protein sequence ID" value="OJX60862.1"/>
    <property type="molecule type" value="Genomic_DNA"/>
</dbReference>
<evidence type="ECO:0008006" key="5">
    <source>
        <dbReference type="Google" id="ProtNLM"/>
    </source>
</evidence>
<gene>
    <name evidence="3" type="ORF">BGO89_04675</name>
</gene>
<sequence>MSTTAPRPSPSFAVEAARLLADGRQADAVRLCADGIRYYPDYLGGYIVLSDAYAALGYDGDARLILDEAHRRFPWNRTVALRLDELATAAQESGSTMTVEPDSDTMQTMTAPAIDLAYDNAVAGETGPVSLTIDEPTTADIAPDEATDDTVGNIDTTTEIDLPSDMAPETDDSDIDVISEVITTDIIPDGHAGIDIEGPVEERSDAEPITTVDDDDAPSRRVQDEAVREPSTIGTVAADTSSAASSTATIHELRAVHHQVSERTVVRREVPSVLRIIDTAPTSDDARIIRSSAVRLIPGLEYTTLRFEGMKARGRRAIQPLSEPPSFRDFHSPMRPFVRPRPHQNVESAPARPAVKKPLSLEELASRLEKVRMPRPGESTQPPVGPVHTPGTGPALVTETIARIYEQQGALEKALEAYRALQRQKPDKHAYFERLIADVSRKMQS</sequence>
<comment type="caution">
    <text evidence="3">The sequence shown here is derived from an EMBL/GenBank/DDBJ whole genome shotgun (WGS) entry which is preliminary data.</text>
</comment>
<protein>
    <recommendedName>
        <fullName evidence="5">Tetratricopeptide repeat protein</fullName>
    </recommendedName>
</protein>
<dbReference type="STRING" id="1895771.BGO89_04675"/>
<dbReference type="InterPro" id="IPR011990">
    <property type="entry name" value="TPR-like_helical_dom_sf"/>
</dbReference>
<feature type="region of interest" description="Disordered" evidence="2">
    <location>
        <begin position="140"/>
        <end position="170"/>
    </location>
</feature>
<organism evidence="3 4">
    <name type="scientific">Candidatus Kapaibacterium thiocyanatum</name>
    <dbReference type="NCBI Taxonomy" id="1895771"/>
    <lineage>
        <taxon>Bacteria</taxon>
        <taxon>Pseudomonadati</taxon>
        <taxon>Candidatus Kapaibacteriota</taxon>
        <taxon>Candidatus Kapaibacteriia</taxon>
        <taxon>Candidatus Kapaibacteriales</taxon>
        <taxon>Candidatus Kapaibacteriaceae</taxon>
        <taxon>Candidatus Kapaibacterium</taxon>
    </lineage>
</organism>
<evidence type="ECO:0000256" key="1">
    <source>
        <dbReference type="ARBA" id="ARBA00022801"/>
    </source>
</evidence>
<evidence type="ECO:0000313" key="3">
    <source>
        <dbReference type="EMBL" id="OJX60862.1"/>
    </source>
</evidence>
<name>A0A1M3L5M2_9BACT</name>
<dbReference type="Proteomes" id="UP000184233">
    <property type="component" value="Unassembled WGS sequence"/>
</dbReference>
<accession>A0A1M3L5M2</accession>
<dbReference type="SUPFAM" id="SSF48452">
    <property type="entry name" value="TPR-like"/>
    <property type="match status" value="1"/>
</dbReference>
<dbReference type="PROSITE" id="PS00690">
    <property type="entry name" value="DEAH_ATP_HELICASE"/>
    <property type="match status" value="1"/>
</dbReference>
<keyword evidence="1" id="KW-0378">Hydrolase</keyword>
<dbReference type="InterPro" id="IPR002464">
    <property type="entry name" value="DNA/RNA_helicase_DEAH_CS"/>
</dbReference>
<evidence type="ECO:0000313" key="4">
    <source>
        <dbReference type="Proteomes" id="UP000184233"/>
    </source>
</evidence>
<proteinExistence type="predicted"/>
<dbReference type="AlphaFoldDB" id="A0A1M3L5M2"/>